<evidence type="ECO:0000313" key="4">
    <source>
        <dbReference type="Proteomes" id="UP000295172"/>
    </source>
</evidence>
<accession>A0A4R4X9G5</accession>
<comment type="caution">
    <text evidence="3">The sequence shown here is derived from an EMBL/GenBank/DDBJ whole genome shotgun (WGS) entry which is preliminary data.</text>
</comment>
<keyword evidence="2" id="KW-1133">Transmembrane helix</keyword>
<feature type="transmembrane region" description="Helical" evidence="2">
    <location>
        <begin position="181"/>
        <end position="199"/>
    </location>
</feature>
<feature type="transmembrane region" description="Helical" evidence="2">
    <location>
        <begin position="154"/>
        <end position="175"/>
    </location>
</feature>
<dbReference type="OrthoDB" id="5184470at2"/>
<gene>
    <name evidence="3" type="ORF">E1218_11210</name>
</gene>
<proteinExistence type="predicted"/>
<feature type="compositionally biased region" description="Low complexity" evidence="1">
    <location>
        <begin position="246"/>
        <end position="263"/>
    </location>
</feature>
<evidence type="ECO:0000256" key="1">
    <source>
        <dbReference type="SAM" id="MobiDB-lite"/>
    </source>
</evidence>
<dbReference type="RefSeq" id="WP_132318997.1">
    <property type="nucleotide sequence ID" value="NZ_SMKR01000037.1"/>
</dbReference>
<keyword evidence="4" id="KW-1185">Reference proteome</keyword>
<dbReference type="Gene3D" id="1.10.287.1260">
    <property type="match status" value="1"/>
</dbReference>
<keyword evidence="2" id="KW-0812">Transmembrane</keyword>
<feature type="compositionally biased region" description="Polar residues" evidence="1">
    <location>
        <begin position="290"/>
        <end position="300"/>
    </location>
</feature>
<feature type="transmembrane region" description="Helical" evidence="2">
    <location>
        <begin position="85"/>
        <end position="105"/>
    </location>
</feature>
<dbReference type="Pfam" id="PF05552">
    <property type="entry name" value="MS_channel_1st_1"/>
    <property type="match status" value="2"/>
</dbReference>
<evidence type="ECO:0000313" key="3">
    <source>
        <dbReference type="EMBL" id="TDD27160.1"/>
    </source>
</evidence>
<dbReference type="EMBL" id="SMKR01000037">
    <property type="protein sequence ID" value="TDD27160.1"/>
    <property type="molecule type" value="Genomic_DNA"/>
</dbReference>
<feature type="region of interest" description="Disordered" evidence="1">
    <location>
        <begin position="220"/>
        <end position="307"/>
    </location>
</feature>
<feature type="transmembrane region" description="Helical" evidence="2">
    <location>
        <begin position="117"/>
        <end position="142"/>
    </location>
</feature>
<sequence>MSALAIDFTQPFEDAFGKLLGFVPNLLGGLVILVVGYFVAKVLGKLVGKLLGKVGFDQWMERAGVSGVLQRSGTGLTASEMLGKVVFWFVFLISFTMFASALGVPEISAFMSDMLGYIPRIFAAIVIVCLAALFANFLAAIIRGATGNETLAKVGKYAILVYAAFAALTQLGIAVQLTGNTLLIVLAGAALALGLAFGLGGREMAGRALANLFDRDTMMKSQPSGTAPANGVYDQSQAGGYEQSRQGGYDQGYQHQGAYQQSGRDQGAYQQGDYPSQEQHHATHGAPQSRGYSNGTTSDGDWQGGQR</sequence>
<dbReference type="InterPro" id="IPR008910">
    <property type="entry name" value="MSC_TM_helix"/>
</dbReference>
<dbReference type="Proteomes" id="UP000295172">
    <property type="component" value="Unassembled WGS sequence"/>
</dbReference>
<organism evidence="3 4">
    <name type="scientific">Kribbella turkmenica</name>
    <dbReference type="NCBI Taxonomy" id="2530375"/>
    <lineage>
        <taxon>Bacteria</taxon>
        <taxon>Bacillati</taxon>
        <taxon>Actinomycetota</taxon>
        <taxon>Actinomycetes</taxon>
        <taxon>Propionibacteriales</taxon>
        <taxon>Kribbellaceae</taxon>
        <taxon>Kribbella</taxon>
    </lineage>
</organism>
<feature type="compositionally biased region" description="Polar residues" evidence="1">
    <location>
        <begin position="220"/>
        <end position="238"/>
    </location>
</feature>
<protein>
    <submittedName>
        <fullName evidence="3">Uncharacterized protein</fullName>
    </submittedName>
</protein>
<evidence type="ECO:0000256" key="2">
    <source>
        <dbReference type="SAM" id="Phobius"/>
    </source>
</evidence>
<reference evidence="3 4" key="1">
    <citation type="submission" date="2019-02" db="EMBL/GenBank/DDBJ databases">
        <title>Draft genome sequences of novel Actinobacteria.</title>
        <authorList>
            <person name="Sahin N."/>
            <person name="Ay H."/>
            <person name="Saygin H."/>
        </authorList>
    </citation>
    <scope>NUCLEOTIDE SEQUENCE [LARGE SCALE GENOMIC DNA]</scope>
    <source>
        <strain evidence="3 4">16K104</strain>
    </source>
</reference>
<dbReference type="AlphaFoldDB" id="A0A4R4X9G5"/>
<feature type="transmembrane region" description="Helical" evidence="2">
    <location>
        <begin position="20"/>
        <end position="40"/>
    </location>
</feature>
<name>A0A4R4X9G5_9ACTN</name>
<keyword evidence="2" id="KW-0472">Membrane</keyword>